<evidence type="ECO:0000313" key="3">
    <source>
        <dbReference type="EMBL" id="PMD67435.1"/>
    </source>
</evidence>
<dbReference type="AlphaFoldDB" id="A0A2J6TWQ7"/>
<organism evidence="3 4">
    <name type="scientific">Hyaloscypha bicolor E</name>
    <dbReference type="NCBI Taxonomy" id="1095630"/>
    <lineage>
        <taxon>Eukaryota</taxon>
        <taxon>Fungi</taxon>
        <taxon>Dikarya</taxon>
        <taxon>Ascomycota</taxon>
        <taxon>Pezizomycotina</taxon>
        <taxon>Leotiomycetes</taxon>
        <taxon>Helotiales</taxon>
        <taxon>Hyaloscyphaceae</taxon>
        <taxon>Hyaloscypha</taxon>
        <taxon>Hyaloscypha bicolor</taxon>
    </lineage>
</organism>
<keyword evidence="2" id="KW-0732">Signal</keyword>
<reference evidence="3 4" key="1">
    <citation type="submission" date="2016-04" db="EMBL/GenBank/DDBJ databases">
        <title>A degradative enzymes factory behind the ericoid mycorrhizal symbiosis.</title>
        <authorList>
            <consortium name="DOE Joint Genome Institute"/>
            <person name="Martino E."/>
            <person name="Morin E."/>
            <person name="Grelet G."/>
            <person name="Kuo A."/>
            <person name="Kohler A."/>
            <person name="Daghino S."/>
            <person name="Barry K."/>
            <person name="Choi C."/>
            <person name="Cichocki N."/>
            <person name="Clum A."/>
            <person name="Copeland A."/>
            <person name="Hainaut M."/>
            <person name="Haridas S."/>
            <person name="Labutti K."/>
            <person name="Lindquist E."/>
            <person name="Lipzen A."/>
            <person name="Khouja H.-R."/>
            <person name="Murat C."/>
            <person name="Ohm R."/>
            <person name="Olson A."/>
            <person name="Spatafora J."/>
            <person name="Veneault-Fourrey C."/>
            <person name="Henrissat B."/>
            <person name="Grigoriev I."/>
            <person name="Martin F."/>
            <person name="Perotto S."/>
        </authorList>
    </citation>
    <scope>NUCLEOTIDE SEQUENCE [LARGE SCALE GENOMIC DNA]</scope>
    <source>
        <strain evidence="3 4">E</strain>
    </source>
</reference>
<gene>
    <name evidence="3" type="ORF">K444DRAFT_15715</name>
</gene>
<evidence type="ECO:0000313" key="4">
    <source>
        <dbReference type="Proteomes" id="UP000235371"/>
    </source>
</evidence>
<dbReference type="EMBL" id="KZ613740">
    <property type="protein sequence ID" value="PMD67435.1"/>
    <property type="molecule type" value="Genomic_DNA"/>
</dbReference>
<feature type="region of interest" description="Disordered" evidence="1">
    <location>
        <begin position="206"/>
        <end position="236"/>
    </location>
</feature>
<accession>A0A2J6TWQ7</accession>
<dbReference type="InParanoid" id="A0A2J6TWQ7"/>
<dbReference type="OrthoDB" id="3562136at2759"/>
<dbReference type="Proteomes" id="UP000235371">
    <property type="component" value="Unassembled WGS sequence"/>
</dbReference>
<evidence type="ECO:0000256" key="1">
    <source>
        <dbReference type="SAM" id="MobiDB-lite"/>
    </source>
</evidence>
<feature type="signal peptide" evidence="2">
    <location>
        <begin position="1"/>
        <end position="15"/>
    </location>
</feature>
<dbReference type="GeneID" id="36578723"/>
<evidence type="ECO:0000256" key="2">
    <source>
        <dbReference type="SAM" id="SignalP"/>
    </source>
</evidence>
<dbReference type="RefSeq" id="XP_024744339.1">
    <property type="nucleotide sequence ID" value="XM_024870641.1"/>
</dbReference>
<sequence>MLSLCLLTIFTLVSPTNINHHDSQAISSKKTTRLVSQASLWQFSSLISIRKESTIHFLDTMATCGHEECFVATPPTLAFMLENFPVVTLDPTIDHSIPRCRLCDLIAARARETAAVYPPPTYSSAIERLQNHIASTEQMIGEGIRKEELEATLPSMKQMLADEIWATELRMLEAWKGHWAIWGHGEGPEMPDEYVLVEEEEPENVVEEKPKSFAGRKRKAPMNIKGRALAKKAKRA</sequence>
<name>A0A2J6TWQ7_9HELO</name>
<protein>
    <submittedName>
        <fullName evidence="3">Uncharacterized protein</fullName>
    </submittedName>
</protein>
<proteinExistence type="predicted"/>
<feature type="chain" id="PRO_5014473752" evidence="2">
    <location>
        <begin position="16"/>
        <end position="236"/>
    </location>
</feature>
<keyword evidence="4" id="KW-1185">Reference proteome</keyword>